<protein>
    <submittedName>
        <fullName evidence="3">Uncharacterized protein</fullName>
    </submittedName>
</protein>
<dbReference type="EMBL" id="JAEUBE010000295">
    <property type="protein sequence ID" value="KAH3666190.1"/>
    <property type="molecule type" value="Genomic_DNA"/>
</dbReference>
<evidence type="ECO:0000256" key="1">
    <source>
        <dbReference type="SAM" id="MobiDB-lite"/>
    </source>
</evidence>
<feature type="compositionally biased region" description="Basic and acidic residues" evidence="1">
    <location>
        <begin position="62"/>
        <end position="92"/>
    </location>
</feature>
<evidence type="ECO:0000256" key="2">
    <source>
        <dbReference type="SAM" id="Phobius"/>
    </source>
</evidence>
<evidence type="ECO:0000313" key="4">
    <source>
        <dbReference type="Proteomes" id="UP000769157"/>
    </source>
</evidence>
<comment type="caution">
    <text evidence="3">The sequence shown here is derived from an EMBL/GenBank/DDBJ whole genome shotgun (WGS) entry which is preliminary data.</text>
</comment>
<accession>A0A9P8P706</accession>
<organism evidence="3 4">
    <name type="scientific">Ogataea philodendri</name>
    <dbReference type="NCBI Taxonomy" id="1378263"/>
    <lineage>
        <taxon>Eukaryota</taxon>
        <taxon>Fungi</taxon>
        <taxon>Dikarya</taxon>
        <taxon>Ascomycota</taxon>
        <taxon>Saccharomycotina</taxon>
        <taxon>Pichiomycetes</taxon>
        <taxon>Pichiales</taxon>
        <taxon>Pichiaceae</taxon>
        <taxon>Ogataea</taxon>
    </lineage>
</organism>
<dbReference type="OrthoDB" id="3994208at2759"/>
<gene>
    <name evidence="3" type="ORF">OGAPHI_004379</name>
</gene>
<keyword evidence="2" id="KW-1133">Transmembrane helix</keyword>
<sequence>MSEIVYDPNKADDQFQAGPKPAIPKFVSYFLVSTVIVAGVMLAIFLMYKLITGRPFKDIFKQTNTDSDRYSGEEMQHFDREITKMDPLEPSRPEYPQSTYQNQ</sequence>
<keyword evidence="2" id="KW-0472">Membrane</keyword>
<proteinExistence type="predicted"/>
<feature type="transmembrane region" description="Helical" evidence="2">
    <location>
        <begin position="26"/>
        <end position="48"/>
    </location>
</feature>
<dbReference type="GeneID" id="70236344"/>
<keyword evidence="2" id="KW-0812">Transmembrane</keyword>
<reference evidence="3" key="1">
    <citation type="journal article" date="2021" name="Open Biol.">
        <title>Shared evolutionary footprints suggest mitochondrial oxidative damage underlies multiple complex I losses in fungi.</title>
        <authorList>
            <person name="Schikora-Tamarit M.A."/>
            <person name="Marcet-Houben M."/>
            <person name="Nosek J."/>
            <person name="Gabaldon T."/>
        </authorList>
    </citation>
    <scope>NUCLEOTIDE SEQUENCE</scope>
    <source>
        <strain evidence="3">CBS6075</strain>
    </source>
</reference>
<dbReference type="AlphaFoldDB" id="A0A9P8P706"/>
<dbReference type="RefSeq" id="XP_046061394.1">
    <property type="nucleotide sequence ID" value="XM_046205451.1"/>
</dbReference>
<dbReference type="Proteomes" id="UP000769157">
    <property type="component" value="Unassembled WGS sequence"/>
</dbReference>
<feature type="region of interest" description="Disordered" evidence="1">
    <location>
        <begin position="62"/>
        <end position="103"/>
    </location>
</feature>
<name>A0A9P8P706_9ASCO</name>
<keyword evidence="4" id="KW-1185">Reference proteome</keyword>
<reference evidence="3" key="2">
    <citation type="submission" date="2021-01" db="EMBL/GenBank/DDBJ databases">
        <authorList>
            <person name="Schikora-Tamarit M.A."/>
        </authorList>
    </citation>
    <scope>NUCLEOTIDE SEQUENCE</scope>
    <source>
        <strain evidence="3">CBS6075</strain>
    </source>
</reference>
<evidence type="ECO:0000313" key="3">
    <source>
        <dbReference type="EMBL" id="KAH3666190.1"/>
    </source>
</evidence>